<evidence type="ECO:0000256" key="3">
    <source>
        <dbReference type="ARBA" id="ARBA00023125"/>
    </source>
</evidence>
<keyword evidence="3" id="KW-0238">DNA-binding</keyword>
<evidence type="ECO:0000313" key="7">
    <source>
        <dbReference type="Proteomes" id="UP001501004"/>
    </source>
</evidence>
<comment type="caution">
    <text evidence="6">The sequence shown here is derived from an EMBL/GenBank/DDBJ whole genome shotgun (WGS) entry which is preliminary data.</text>
</comment>
<dbReference type="Gene3D" id="1.10.10.10">
    <property type="entry name" value="Winged helix-like DNA-binding domain superfamily/Winged helix DNA-binding domain"/>
    <property type="match status" value="1"/>
</dbReference>
<gene>
    <name evidence="6" type="ORF">GCM10022239_14890</name>
</gene>
<evidence type="ECO:0000313" key="6">
    <source>
        <dbReference type="EMBL" id="GAA3740257.1"/>
    </source>
</evidence>
<name>A0ABP7FI56_9MICO</name>
<dbReference type="Gene3D" id="3.40.190.10">
    <property type="entry name" value="Periplasmic binding protein-like II"/>
    <property type="match status" value="2"/>
</dbReference>
<dbReference type="SUPFAM" id="SSF53850">
    <property type="entry name" value="Periplasmic binding protein-like II"/>
    <property type="match status" value="1"/>
</dbReference>
<keyword evidence="2" id="KW-0805">Transcription regulation</keyword>
<dbReference type="PANTHER" id="PTHR30346:SF0">
    <property type="entry name" value="HCA OPERON TRANSCRIPTIONAL ACTIVATOR HCAR"/>
    <property type="match status" value="1"/>
</dbReference>
<protein>
    <submittedName>
        <fullName evidence="6">LysR family transcriptional regulator</fullName>
    </submittedName>
</protein>
<dbReference type="Pfam" id="PF03466">
    <property type="entry name" value="LysR_substrate"/>
    <property type="match status" value="1"/>
</dbReference>
<organism evidence="6 7">
    <name type="scientific">Leifsonella bigeumensis</name>
    <dbReference type="NCBI Taxonomy" id="433643"/>
    <lineage>
        <taxon>Bacteria</taxon>
        <taxon>Bacillati</taxon>
        <taxon>Actinomycetota</taxon>
        <taxon>Actinomycetes</taxon>
        <taxon>Micrococcales</taxon>
        <taxon>Microbacteriaceae</taxon>
        <taxon>Leifsonella</taxon>
    </lineage>
</organism>
<evidence type="ECO:0000256" key="2">
    <source>
        <dbReference type="ARBA" id="ARBA00023015"/>
    </source>
</evidence>
<dbReference type="CDD" id="cd08414">
    <property type="entry name" value="PBP2_LTTR_aromatics_like"/>
    <property type="match status" value="1"/>
</dbReference>
<accession>A0ABP7FI56</accession>
<evidence type="ECO:0000259" key="5">
    <source>
        <dbReference type="PROSITE" id="PS50931"/>
    </source>
</evidence>
<dbReference type="PANTHER" id="PTHR30346">
    <property type="entry name" value="TRANSCRIPTIONAL DUAL REGULATOR HCAR-RELATED"/>
    <property type="match status" value="1"/>
</dbReference>
<reference evidence="7" key="1">
    <citation type="journal article" date="2019" name="Int. J. Syst. Evol. Microbiol.">
        <title>The Global Catalogue of Microorganisms (GCM) 10K type strain sequencing project: providing services to taxonomists for standard genome sequencing and annotation.</title>
        <authorList>
            <consortium name="The Broad Institute Genomics Platform"/>
            <consortium name="The Broad Institute Genome Sequencing Center for Infectious Disease"/>
            <person name="Wu L."/>
            <person name="Ma J."/>
        </authorList>
    </citation>
    <scope>NUCLEOTIDE SEQUENCE [LARGE SCALE GENOMIC DNA]</scope>
    <source>
        <strain evidence="7">JCM 16949</strain>
    </source>
</reference>
<evidence type="ECO:0000256" key="1">
    <source>
        <dbReference type="ARBA" id="ARBA00009437"/>
    </source>
</evidence>
<sequence length="310" mass="33177">MNITMRQAEFFVAVATTEHFGRAAENLFVSQPVVSQEIRRLERNLGLALFERSTRSVVLTAAGEALLPLARALLEAGESFTEVAARLTGPANSGIRLAATPSAMNALVPDILRVAEETMPGVVVEELAVETGEAGVALASGRADVGIGRYIDVPARFQTEIVRWEPVFVALSSEHPLAGADGISLADLADVPLLLWPRERNPEYYDRLLEICAQSSLEPLVLVSRPRIVGARSYLISEGRAFGLVPESTANLVLPGITTIPLAEPQLLPMSVAWLADEPRQQVLALVDLVRRVAAQGASRTESAPGSVSS</sequence>
<dbReference type="EMBL" id="BAABAE010000003">
    <property type="protein sequence ID" value="GAA3740257.1"/>
    <property type="molecule type" value="Genomic_DNA"/>
</dbReference>
<feature type="domain" description="HTH lysR-type" evidence="5">
    <location>
        <begin position="3"/>
        <end position="60"/>
    </location>
</feature>
<dbReference type="SUPFAM" id="SSF46785">
    <property type="entry name" value="Winged helix' DNA-binding domain"/>
    <property type="match status" value="1"/>
</dbReference>
<dbReference type="Proteomes" id="UP001501004">
    <property type="component" value="Unassembled WGS sequence"/>
</dbReference>
<proteinExistence type="inferred from homology"/>
<comment type="similarity">
    <text evidence="1">Belongs to the LysR transcriptional regulatory family.</text>
</comment>
<dbReference type="PRINTS" id="PR00039">
    <property type="entry name" value="HTHLYSR"/>
</dbReference>
<keyword evidence="4" id="KW-0804">Transcription</keyword>
<dbReference type="PROSITE" id="PS50931">
    <property type="entry name" value="HTH_LYSR"/>
    <property type="match status" value="1"/>
</dbReference>
<evidence type="ECO:0000256" key="4">
    <source>
        <dbReference type="ARBA" id="ARBA00023163"/>
    </source>
</evidence>
<dbReference type="InterPro" id="IPR036390">
    <property type="entry name" value="WH_DNA-bd_sf"/>
</dbReference>
<dbReference type="InterPro" id="IPR000847">
    <property type="entry name" value="LysR_HTH_N"/>
</dbReference>
<dbReference type="InterPro" id="IPR036388">
    <property type="entry name" value="WH-like_DNA-bd_sf"/>
</dbReference>
<dbReference type="Pfam" id="PF00126">
    <property type="entry name" value="HTH_1"/>
    <property type="match status" value="1"/>
</dbReference>
<dbReference type="RefSeq" id="WP_344755293.1">
    <property type="nucleotide sequence ID" value="NZ_BAABAE010000003.1"/>
</dbReference>
<dbReference type="InterPro" id="IPR005119">
    <property type="entry name" value="LysR_subst-bd"/>
</dbReference>
<keyword evidence="7" id="KW-1185">Reference proteome</keyword>